<dbReference type="Gene3D" id="3.30.559.10">
    <property type="entry name" value="Chloramphenicol acetyltransferase-like domain"/>
    <property type="match status" value="1"/>
</dbReference>
<sequence>MAGTPAGDWLIHKAFELQVRKTPAAIALIHGATEITYDQLNRAANAIAWRLRAQGARRGDLIGVYMHRTEWLVAALLGVLKAGGAYVPLDPAYPAERLALMAADSQLRHVVAESAEPLPWLAEVAVIAAHAPGGLEDNLDGEGRADDAAYIIYTSGSTGRPKGVVIEHRNTHNLIDWLLANYDAAELGGALFSGSMAFDFSIAEIYPALLSGGTVVQIDNLLALPEAPARDRVTTICAVPSAMAALLAQPLPPSVRTVNLSGEAASRALVERVYANPGVTRVLNLYGPTECTTYATAYEVPRDETGMVPLGGPIDGATLSVRDADGAPVVEGTVGELWVGGAGVTRGYLRRPELTEAAFVELAGMGRAYRTGDLVSVEGGLVYYHGRVDHQVKVRGFRVELGEVEATLVAHPLVRNAVVLARTDDEGAASLVGYAECDSGPDEPELRAHLARQLPEYMVPARILLLGQIPVLPTGKADRTALAALPIPAPRTRDAVAPRSAVEGELFRISANALGHSGFGVLDRFGEVGGHSLTAARIAALARVAFDVALSPLDVQTHPTVAELASLITARSDSGTHTVPDGVRPVRQHGRRVYPLTAAQREFWTIRELSGPEATTIAVRLRLSGVTGAWPVQQALNAVVARHEVFRCAYARTADGALTATVQDACTVELTEASAAMQPFSLDGSEPALRAVMTRSGDGLDLIVATDHLVFDGWSVGVLMRELASDVAAALRGDTPMSAGNRWQVGDLAVAEESQQVSASDVAYWRDRLAEAAAPHDLPATPSAADESMLYGRHSRALTVEYGQSVARMASEIGVSPFAVYLAALAVVVNGLTGRADTLLSAPYARRDEPGAEALVGPLLGVLPLRCQVEPGRAFADLARELTRLTAEGLSHTDLSFEQMMAPVAREPGQPALPVMLSMQPPDVPVRASADGVHVELVGEIRGGGNPQVLSVFVNDTADGPELAVEYPPARFGSADAEAFAARLMRVLDAALENPYRSVGSIALLSDQERELITRWGTTQSSGSALDPVRSVLSQTSRDPQAIAVVAADGELTYAELEAFSGKVAAALTAAGLRRGEIVGVGMPRQRLLPAVLLGVWRAGGAFVPLDPDHPAERLAYQMDDCAVRLLLTDGTVSFPGRDGLRVLDIFALDGVAERVTPVPGTDEICYVLYTSGSTGRPKGVEVSHANLGVNLTAMRELIRVGPGDVVLCLSPISFDVGHLGIWLPLALGAQCVLVDSATALDGHALARRIEQVGATVLFTPPTGLRLLHAAGWAGRDGLRVMAAGEALEPALSRYLTGRVAQLWNGYGPTETAIIATMHLTQGDEATSVPIGRPPSGYQIKVIDQAGRLVPPGVTGELLIGGPAVSRGYRNLPAVTAQAFRDNHYHTGDLVRWLSGGVLDYLGRRDHQVKVRGHRVELGEVESVLREHPKIADAAVTVSRPAGETQLVGYVVWHSEPDVPAAQEFLAERLPSYMVPQRWVSLTRLPTTSSGKVDRRALPEPDSADRERTPVSTAMQEFVAGIWAEVLAVPEVYANDDFFALGGQSLSATRVIGRLRELADIEVAVRLLFDQPNLAQFSATVEQRLLDEEAAR</sequence>
<comment type="cofactor">
    <cofactor evidence="1">
        <name>pantetheine 4'-phosphate</name>
        <dbReference type="ChEBI" id="CHEBI:47942"/>
    </cofactor>
</comment>
<dbReference type="GO" id="GO:0031177">
    <property type="term" value="F:phosphopantetheine binding"/>
    <property type="evidence" value="ECO:0007669"/>
    <property type="project" value="InterPro"/>
</dbReference>
<evidence type="ECO:0000256" key="2">
    <source>
        <dbReference type="ARBA" id="ARBA00022450"/>
    </source>
</evidence>
<dbReference type="CDD" id="cd05930">
    <property type="entry name" value="A_NRPS"/>
    <property type="match status" value="2"/>
</dbReference>
<keyword evidence="7" id="KW-1185">Reference proteome</keyword>
<evidence type="ECO:0000256" key="4">
    <source>
        <dbReference type="SAM" id="MobiDB-lite"/>
    </source>
</evidence>
<name>A0A8J3Q3Y0_9ACTN</name>
<dbReference type="Pfam" id="PF00501">
    <property type="entry name" value="AMP-binding"/>
    <property type="match status" value="2"/>
</dbReference>
<dbReference type="GO" id="GO:0044550">
    <property type="term" value="P:secondary metabolite biosynthetic process"/>
    <property type="evidence" value="ECO:0007669"/>
    <property type="project" value="TreeGrafter"/>
</dbReference>
<dbReference type="GO" id="GO:0043041">
    <property type="term" value="P:amino acid activation for nonribosomal peptide biosynthetic process"/>
    <property type="evidence" value="ECO:0007669"/>
    <property type="project" value="TreeGrafter"/>
</dbReference>
<dbReference type="Gene3D" id="3.30.559.30">
    <property type="entry name" value="Nonribosomal peptide synthetase, condensation domain"/>
    <property type="match status" value="1"/>
</dbReference>
<dbReference type="Gene3D" id="3.30.300.30">
    <property type="match status" value="2"/>
</dbReference>
<feature type="compositionally biased region" description="Basic and acidic residues" evidence="4">
    <location>
        <begin position="1492"/>
        <end position="1509"/>
    </location>
</feature>
<keyword evidence="2" id="KW-0596">Phosphopantetheine</keyword>
<dbReference type="SMART" id="SM00823">
    <property type="entry name" value="PKS_PP"/>
    <property type="match status" value="2"/>
</dbReference>
<dbReference type="EMBL" id="BONY01000005">
    <property type="protein sequence ID" value="GIH02946.1"/>
    <property type="molecule type" value="Genomic_DNA"/>
</dbReference>
<dbReference type="InterPro" id="IPR020845">
    <property type="entry name" value="AMP-binding_CS"/>
</dbReference>
<dbReference type="InterPro" id="IPR036736">
    <property type="entry name" value="ACP-like_sf"/>
</dbReference>
<gene>
    <name evidence="6" type="ORF">Rhe02_10130</name>
</gene>
<evidence type="ECO:0000256" key="1">
    <source>
        <dbReference type="ARBA" id="ARBA00001957"/>
    </source>
</evidence>
<dbReference type="FunFam" id="3.40.50.980:FF:000001">
    <property type="entry name" value="Non-ribosomal peptide synthetase"/>
    <property type="match status" value="1"/>
</dbReference>
<dbReference type="Pfam" id="PF13193">
    <property type="entry name" value="AMP-binding_C"/>
    <property type="match status" value="2"/>
</dbReference>
<dbReference type="PROSITE" id="PS00012">
    <property type="entry name" value="PHOSPHOPANTETHEINE"/>
    <property type="match status" value="1"/>
</dbReference>
<dbReference type="Proteomes" id="UP000612899">
    <property type="component" value="Unassembled WGS sequence"/>
</dbReference>
<dbReference type="FunFam" id="3.30.300.30:FF:000010">
    <property type="entry name" value="Enterobactin synthetase component F"/>
    <property type="match status" value="1"/>
</dbReference>
<dbReference type="SUPFAM" id="SSF52777">
    <property type="entry name" value="CoA-dependent acyltransferases"/>
    <property type="match status" value="2"/>
</dbReference>
<dbReference type="GO" id="GO:0005737">
    <property type="term" value="C:cytoplasm"/>
    <property type="evidence" value="ECO:0007669"/>
    <property type="project" value="TreeGrafter"/>
</dbReference>
<reference evidence="6" key="1">
    <citation type="submission" date="2021-01" db="EMBL/GenBank/DDBJ databases">
        <title>Whole genome shotgun sequence of Rhizocola hellebori NBRC 109834.</title>
        <authorList>
            <person name="Komaki H."/>
            <person name="Tamura T."/>
        </authorList>
    </citation>
    <scope>NUCLEOTIDE SEQUENCE</scope>
    <source>
        <strain evidence="6">NBRC 109834</strain>
    </source>
</reference>
<dbReference type="NCBIfam" id="TIGR01733">
    <property type="entry name" value="AA-adenyl-dom"/>
    <property type="match status" value="2"/>
</dbReference>
<evidence type="ECO:0000256" key="3">
    <source>
        <dbReference type="ARBA" id="ARBA00022553"/>
    </source>
</evidence>
<accession>A0A8J3Q3Y0</accession>
<dbReference type="GO" id="GO:0008610">
    <property type="term" value="P:lipid biosynthetic process"/>
    <property type="evidence" value="ECO:0007669"/>
    <property type="project" value="UniProtKB-ARBA"/>
</dbReference>
<dbReference type="InterPro" id="IPR042099">
    <property type="entry name" value="ANL_N_sf"/>
</dbReference>
<dbReference type="PRINTS" id="PR00154">
    <property type="entry name" value="AMPBINDING"/>
</dbReference>
<dbReference type="InterPro" id="IPR023213">
    <property type="entry name" value="CAT-like_dom_sf"/>
</dbReference>
<evidence type="ECO:0000313" key="6">
    <source>
        <dbReference type="EMBL" id="GIH02946.1"/>
    </source>
</evidence>
<dbReference type="Pfam" id="PF00668">
    <property type="entry name" value="Condensation"/>
    <property type="match status" value="1"/>
</dbReference>
<dbReference type="RefSeq" id="WP_203906879.1">
    <property type="nucleotide sequence ID" value="NZ_BONY01000005.1"/>
</dbReference>
<dbReference type="InterPro" id="IPR020806">
    <property type="entry name" value="PKS_PP-bd"/>
</dbReference>
<dbReference type="GO" id="GO:0003824">
    <property type="term" value="F:catalytic activity"/>
    <property type="evidence" value="ECO:0007669"/>
    <property type="project" value="InterPro"/>
</dbReference>
<feature type="domain" description="Carrier" evidence="5">
    <location>
        <begin position="1510"/>
        <end position="1585"/>
    </location>
</feature>
<dbReference type="Pfam" id="PF00550">
    <property type="entry name" value="PP-binding"/>
    <property type="match status" value="2"/>
</dbReference>
<feature type="domain" description="Carrier" evidence="5">
    <location>
        <begin position="497"/>
        <end position="572"/>
    </location>
</feature>
<dbReference type="InterPro" id="IPR006162">
    <property type="entry name" value="Ppantetheine_attach_site"/>
</dbReference>
<dbReference type="InterPro" id="IPR009081">
    <property type="entry name" value="PP-bd_ACP"/>
</dbReference>
<dbReference type="PROSITE" id="PS00455">
    <property type="entry name" value="AMP_BINDING"/>
    <property type="match status" value="2"/>
</dbReference>
<dbReference type="Gene3D" id="3.40.50.12780">
    <property type="entry name" value="N-terminal domain of ligase-like"/>
    <property type="match status" value="2"/>
</dbReference>
<evidence type="ECO:0000259" key="5">
    <source>
        <dbReference type="PROSITE" id="PS50075"/>
    </source>
</evidence>
<dbReference type="InterPro" id="IPR001242">
    <property type="entry name" value="Condensation_dom"/>
</dbReference>
<keyword evidence="3" id="KW-0597">Phosphoprotein</keyword>
<comment type="caution">
    <text evidence="6">The sequence shown here is derived from an EMBL/GenBank/DDBJ whole genome shotgun (WGS) entry which is preliminary data.</text>
</comment>
<dbReference type="InterPro" id="IPR000873">
    <property type="entry name" value="AMP-dep_synth/lig_dom"/>
</dbReference>
<dbReference type="InterPro" id="IPR025110">
    <property type="entry name" value="AMP-bd_C"/>
</dbReference>
<evidence type="ECO:0000313" key="7">
    <source>
        <dbReference type="Proteomes" id="UP000612899"/>
    </source>
</evidence>
<dbReference type="Gene3D" id="1.10.1200.10">
    <property type="entry name" value="ACP-like"/>
    <property type="match status" value="2"/>
</dbReference>
<proteinExistence type="predicted"/>
<dbReference type="SUPFAM" id="SSF47336">
    <property type="entry name" value="ACP-like"/>
    <property type="match status" value="2"/>
</dbReference>
<feature type="region of interest" description="Disordered" evidence="4">
    <location>
        <begin position="1490"/>
        <end position="1509"/>
    </location>
</feature>
<organism evidence="6 7">
    <name type="scientific">Rhizocola hellebori</name>
    <dbReference type="NCBI Taxonomy" id="1392758"/>
    <lineage>
        <taxon>Bacteria</taxon>
        <taxon>Bacillati</taxon>
        <taxon>Actinomycetota</taxon>
        <taxon>Actinomycetes</taxon>
        <taxon>Micromonosporales</taxon>
        <taxon>Micromonosporaceae</taxon>
        <taxon>Rhizocola</taxon>
    </lineage>
</organism>
<dbReference type="PANTHER" id="PTHR45527:SF1">
    <property type="entry name" value="FATTY ACID SYNTHASE"/>
    <property type="match status" value="1"/>
</dbReference>
<dbReference type="InterPro" id="IPR010071">
    <property type="entry name" value="AA_adenyl_dom"/>
</dbReference>
<dbReference type="PROSITE" id="PS50075">
    <property type="entry name" value="CARRIER"/>
    <property type="match status" value="2"/>
</dbReference>
<dbReference type="InterPro" id="IPR020459">
    <property type="entry name" value="AMP-binding"/>
</dbReference>
<dbReference type="NCBIfam" id="NF003417">
    <property type="entry name" value="PRK04813.1"/>
    <property type="match status" value="2"/>
</dbReference>
<dbReference type="PANTHER" id="PTHR45527">
    <property type="entry name" value="NONRIBOSOMAL PEPTIDE SYNTHETASE"/>
    <property type="match status" value="1"/>
</dbReference>
<dbReference type="SUPFAM" id="SSF56801">
    <property type="entry name" value="Acetyl-CoA synthetase-like"/>
    <property type="match status" value="2"/>
</dbReference>
<protein>
    <recommendedName>
        <fullName evidence="5">Carrier domain-containing protein</fullName>
    </recommendedName>
</protein>
<dbReference type="InterPro" id="IPR045851">
    <property type="entry name" value="AMP-bd_C_sf"/>
</dbReference>